<reference evidence="1 2" key="1">
    <citation type="submission" date="2014-02" db="EMBL/GenBank/DDBJ databases">
        <title>Single nucleus genome sequencing reveals high similarity among nuclei of an endomycorrhizal fungus.</title>
        <authorList>
            <person name="Lin K."/>
            <person name="Geurts R."/>
            <person name="Zhang Z."/>
            <person name="Limpens E."/>
            <person name="Saunders D.G."/>
            <person name="Mu D."/>
            <person name="Pang E."/>
            <person name="Cao H."/>
            <person name="Cha H."/>
            <person name="Lin T."/>
            <person name="Zhou Q."/>
            <person name="Shang Y."/>
            <person name="Li Y."/>
            <person name="Ivanov S."/>
            <person name="Sharma T."/>
            <person name="Velzen R.V."/>
            <person name="Ruijter N.D."/>
            <person name="Aanen D.K."/>
            <person name="Win J."/>
            <person name="Kamoun S."/>
            <person name="Bisseling T."/>
            <person name="Huang S."/>
        </authorList>
    </citation>
    <scope>NUCLEOTIDE SEQUENCE [LARGE SCALE GENOMIC DNA]</scope>
    <source>
        <strain evidence="2">DAOM197198w</strain>
    </source>
</reference>
<proteinExistence type="predicted"/>
<sequence length="96" mass="10132">MAVHTGENEAKKASSDVAKELEPQLLLAKGARVMLTANLWTKGGLVNGLIRIVHDILFKNQSPPSLPAAVFVKFKAATSVGVITRIGESVSVPAIL</sequence>
<evidence type="ECO:0000313" key="1">
    <source>
        <dbReference type="EMBL" id="EXX77518.1"/>
    </source>
</evidence>
<dbReference type="EMBL" id="JEMT01010761">
    <property type="protein sequence ID" value="EXX77518.1"/>
    <property type="molecule type" value="Genomic_DNA"/>
</dbReference>
<protein>
    <recommendedName>
        <fullName evidence="3">ATP-dependent DNA helicase</fullName>
    </recommendedName>
</protein>
<dbReference type="Proteomes" id="UP000022910">
    <property type="component" value="Unassembled WGS sequence"/>
</dbReference>
<name>A0A015NE10_RHIIW</name>
<accession>A0A015NE10</accession>
<dbReference type="AlphaFoldDB" id="A0A015NE10"/>
<gene>
    <name evidence="1" type="ORF">RirG_023030</name>
</gene>
<dbReference type="HOGENOM" id="CLU_2360854_0_0_1"/>
<comment type="caution">
    <text evidence="1">The sequence shown here is derived from an EMBL/GenBank/DDBJ whole genome shotgun (WGS) entry which is preliminary data.</text>
</comment>
<keyword evidence="2" id="KW-1185">Reference proteome</keyword>
<evidence type="ECO:0000313" key="2">
    <source>
        <dbReference type="Proteomes" id="UP000022910"/>
    </source>
</evidence>
<evidence type="ECO:0008006" key="3">
    <source>
        <dbReference type="Google" id="ProtNLM"/>
    </source>
</evidence>
<organism evidence="1 2">
    <name type="scientific">Rhizophagus irregularis (strain DAOM 197198w)</name>
    <name type="common">Glomus intraradices</name>
    <dbReference type="NCBI Taxonomy" id="1432141"/>
    <lineage>
        <taxon>Eukaryota</taxon>
        <taxon>Fungi</taxon>
        <taxon>Fungi incertae sedis</taxon>
        <taxon>Mucoromycota</taxon>
        <taxon>Glomeromycotina</taxon>
        <taxon>Glomeromycetes</taxon>
        <taxon>Glomerales</taxon>
        <taxon>Glomeraceae</taxon>
        <taxon>Rhizophagus</taxon>
    </lineage>
</organism>